<dbReference type="EMBL" id="CAWUPB010001159">
    <property type="protein sequence ID" value="CAK7340185.1"/>
    <property type="molecule type" value="Genomic_DNA"/>
</dbReference>
<name>A0AAV1RU01_9ROSI</name>
<reference evidence="2 3" key="1">
    <citation type="submission" date="2024-01" db="EMBL/GenBank/DDBJ databases">
        <authorList>
            <person name="Waweru B."/>
        </authorList>
    </citation>
    <scope>NUCLEOTIDE SEQUENCE [LARGE SCALE GENOMIC DNA]</scope>
</reference>
<dbReference type="PANTHER" id="PTHR33257">
    <property type="entry name" value="OS05G0165500 PROTEIN"/>
    <property type="match status" value="1"/>
</dbReference>
<dbReference type="AlphaFoldDB" id="A0AAV1RU01"/>
<dbReference type="PANTHER" id="PTHR33257:SF4">
    <property type="entry name" value="EXPRESSED PROTEIN"/>
    <property type="match status" value="1"/>
</dbReference>
<feature type="compositionally biased region" description="Low complexity" evidence="1">
    <location>
        <begin position="110"/>
        <end position="133"/>
    </location>
</feature>
<accession>A0AAV1RU01</accession>
<sequence>MPSDEHEVSQNSIEIKQNDKFFTRIMSKETSMANSSSRVYYGGASGAIPFMWESSPGTPKHTFADTSIPPLTPPPSYHSTSKSNSTHKYVKPNLLTSIFHRLTPKGTRMSPSSSMSSSTSSSSSSSSFYSSPSNFKHSKSKKCYGFPCARSPICYRDDDDDDDGHGLRSPISNLCYDIKRKAVNGCHGYHLANMKNAVLSLVRHGSSS</sequence>
<comment type="caution">
    <text evidence="2">The sequence shown here is derived from an EMBL/GenBank/DDBJ whole genome shotgun (WGS) entry which is preliminary data.</text>
</comment>
<organism evidence="2 3">
    <name type="scientific">Dovyalis caffra</name>
    <dbReference type="NCBI Taxonomy" id="77055"/>
    <lineage>
        <taxon>Eukaryota</taxon>
        <taxon>Viridiplantae</taxon>
        <taxon>Streptophyta</taxon>
        <taxon>Embryophyta</taxon>
        <taxon>Tracheophyta</taxon>
        <taxon>Spermatophyta</taxon>
        <taxon>Magnoliopsida</taxon>
        <taxon>eudicotyledons</taxon>
        <taxon>Gunneridae</taxon>
        <taxon>Pentapetalae</taxon>
        <taxon>rosids</taxon>
        <taxon>fabids</taxon>
        <taxon>Malpighiales</taxon>
        <taxon>Salicaceae</taxon>
        <taxon>Flacourtieae</taxon>
        <taxon>Dovyalis</taxon>
    </lineage>
</organism>
<feature type="compositionally biased region" description="Polar residues" evidence="1">
    <location>
        <begin position="77"/>
        <end position="87"/>
    </location>
</feature>
<proteinExistence type="predicted"/>
<gene>
    <name evidence="2" type="ORF">DCAF_LOCUS15266</name>
</gene>
<evidence type="ECO:0000313" key="2">
    <source>
        <dbReference type="EMBL" id="CAK7340185.1"/>
    </source>
</evidence>
<keyword evidence="3" id="KW-1185">Reference proteome</keyword>
<dbReference type="Proteomes" id="UP001314170">
    <property type="component" value="Unassembled WGS sequence"/>
</dbReference>
<protein>
    <submittedName>
        <fullName evidence="2">Uncharacterized protein</fullName>
    </submittedName>
</protein>
<evidence type="ECO:0000256" key="1">
    <source>
        <dbReference type="SAM" id="MobiDB-lite"/>
    </source>
</evidence>
<feature type="region of interest" description="Disordered" evidence="1">
    <location>
        <begin position="102"/>
        <end position="140"/>
    </location>
</feature>
<feature type="region of interest" description="Disordered" evidence="1">
    <location>
        <begin position="61"/>
        <end position="87"/>
    </location>
</feature>
<evidence type="ECO:0000313" key="3">
    <source>
        <dbReference type="Proteomes" id="UP001314170"/>
    </source>
</evidence>